<dbReference type="Ensembl" id="ENSLLET00000005911.1">
    <property type="protein sequence ID" value="ENSLLEP00000005669.1"/>
    <property type="gene ID" value="ENSLLEG00000003595.1"/>
</dbReference>
<evidence type="ECO:0000259" key="3">
    <source>
        <dbReference type="Pfam" id="PF15235"/>
    </source>
</evidence>
<feature type="domain" description="G protein-regulated inducer of neurite outgrowth C-terminal" evidence="3">
    <location>
        <begin position="605"/>
        <end position="705"/>
    </location>
</feature>
<evidence type="ECO:0000256" key="1">
    <source>
        <dbReference type="ARBA" id="ARBA00002358"/>
    </source>
</evidence>
<dbReference type="InterPro" id="IPR032745">
    <property type="entry name" value="GRIN_C"/>
</dbReference>
<dbReference type="GO" id="GO:0031175">
    <property type="term" value="P:neuron projection development"/>
    <property type="evidence" value="ECO:0007669"/>
    <property type="project" value="TreeGrafter"/>
</dbReference>
<proteinExistence type="predicted"/>
<comment type="function">
    <text evidence="1">May be involved in neurite outgrowth.</text>
</comment>
<dbReference type="InterPro" id="IPR026646">
    <property type="entry name" value="GPRIN2-like/GPRIN3"/>
</dbReference>
<accession>A0A8C5LZQ2</accession>
<feature type="region of interest" description="Disordered" evidence="2">
    <location>
        <begin position="505"/>
        <end position="525"/>
    </location>
</feature>
<dbReference type="Pfam" id="PF15235">
    <property type="entry name" value="GRIN_C"/>
    <property type="match status" value="1"/>
</dbReference>
<feature type="compositionally biased region" description="Basic and acidic residues" evidence="2">
    <location>
        <begin position="554"/>
        <end position="563"/>
    </location>
</feature>
<feature type="compositionally biased region" description="Polar residues" evidence="2">
    <location>
        <begin position="24"/>
        <end position="46"/>
    </location>
</feature>
<feature type="compositionally biased region" description="Basic and acidic residues" evidence="2">
    <location>
        <begin position="516"/>
        <end position="525"/>
    </location>
</feature>
<evidence type="ECO:0000313" key="5">
    <source>
        <dbReference type="Proteomes" id="UP000694569"/>
    </source>
</evidence>
<dbReference type="GeneTree" id="ENSGT00570000079168"/>
<reference evidence="4" key="2">
    <citation type="submission" date="2025-09" db="UniProtKB">
        <authorList>
            <consortium name="Ensembl"/>
        </authorList>
    </citation>
    <scope>IDENTIFICATION</scope>
</reference>
<organism evidence="4 5">
    <name type="scientific">Leptobrachium leishanense</name>
    <name type="common">Leishan spiny toad</name>
    <dbReference type="NCBI Taxonomy" id="445787"/>
    <lineage>
        <taxon>Eukaryota</taxon>
        <taxon>Metazoa</taxon>
        <taxon>Chordata</taxon>
        <taxon>Craniata</taxon>
        <taxon>Vertebrata</taxon>
        <taxon>Euteleostomi</taxon>
        <taxon>Amphibia</taxon>
        <taxon>Batrachia</taxon>
        <taxon>Anura</taxon>
        <taxon>Pelobatoidea</taxon>
        <taxon>Megophryidae</taxon>
        <taxon>Leptobrachium</taxon>
    </lineage>
</organism>
<reference evidence="4" key="1">
    <citation type="submission" date="2025-08" db="UniProtKB">
        <authorList>
            <consortium name="Ensembl"/>
        </authorList>
    </citation>
    <scope>IDENTIFICATION</scope>
</reference>
<evidence type="ECO:0000256" key="2">
    <source>
        <dbReference type="SAM" id="MobiDB-lite"/>
    </source>
</evidence>
<name>A0A8C5LZQ2_9ANUR</name>
<dbReference type="OrthoDB" id="10049175at2759"/>
<protein>
    <submittedName>
        <fullName evidence="4">GPRIN family member 3</fullName>
    </submittedName>
</protein>
<sequence length="711" mass="78824">MGTVPDPQGSDKACVIATTVEQDTLESDTSQAAKHQLQQTSTNNGSAIPVSEKCQSDLTPRPTLKSADSETLCEHEVRETSKSSFPFRTSSQSDVIPPLETLHLTCTDSETITDSEQYAPSTNNTPSHSETITVSTSVTNLTLPSGKSELHESVMPEDGTVLEETSAKEVLDLVSNEKSASIVNLNLERMGEISLPSQGDECINTHAEAKQEFDDPDSCTLVPGEITTKEPDQATYSNPVECSQVSLLKGEISRNGEQSTLESQLLCRFKETGTMTTQLECLAKQDAEVQAVAKVVDKSVSTSPSILSAFLKINSPMFKERQEQVCIIYQGNPGNPQMDRANFALHPQLSQNHLTPKVRFQPPDQVSPQPTQLHNKSPPDMVRTPFQHTDLGRNPQVIYRNELDGQGRPMQQMPMASASPLLMNVKPVYQINIENSNQPKKFNDPSQFRAAHDLGSKPRLHHLSGIENIQLHNIRPDNEQTEMSGVPTDAASDRKPFHFKITNEQGSTQTITTDIKTPKKEDKPTPLHVEVEINSSLGATGGPADEILEVLVRKDKDDSEPARRSSSLSLQSKPVTDQSSVPLTPRLRKQRDDKKEPILITLPTSEVKSQSKQQTKSVKDVVWDEQGMTWEVYGASMDPEALGIAIQNHLQRQIREHEKMIRAQLKQNRKSISSDSGKRHKRRQHRVFQSMLKNFRRPNCCAHPPASAVLE</sequence>
<dbReference type="Proteomes" id="UP000694569">
    <property type="component" value="Unplaced"/>
</dbReference>
<keyword evidence="5" id="KW-1185">Reference proteome</keyword>
<feature type="region of interest" description="Disordered" evidence="2">
    <location>
        <begin position="554"/>
        <end position="597"/>
    </location>
</feature>
<feature type="compositionally biased region" description="Polar residues" evidence="2">
    <location>
        <begin position="564"/>
        <end position="582"/>
    </location>
</feature>
<feature type="compositionally biased region" description="Polar residues" evidence="2">
    <location>
        <begin position="505"/>
        <end position="515"/>
    </location>
</feature>
<evidence type="ECO:0000313" key="4">
    <source>
        <dbReference type="Ensembl" id="ENSLLEP00000005669.1"/>
    </source>
</evidence>
<dbReference type="PANTHER" id="PTHR15718">
    <property type="entry name" value="G PROTEIN-REGULATED INDUCER OF NEURITE OUTGROWTH C-TERMINAL DOMAIN-CONTAINING PROTEIN"/>
    <property type="match status" value="1"/>
</dbReference>
<feature type="region of interest" description="Disordered" evidence="2">
    <location>
        <begin position="24"/>
        <end position="72"/>
    </location>
</feature>
<dbReference type="AlphaFoldDB" id="A0A8C5LZQ2"/>
<dbReference type="GO" id="GO:0005886">
    <property type="term" value="C:plasma membrane"/>
    <property type="evidence" value="ECO:0007669"/>
    <property type="project" value="TreeGrafter"/>
</dbReference>
<dbReference type="PANTHER" id="PTHR15718:SF6">
    <property type="entry name" value="G PROTEIN-REGULATED INDUCER OF NEURITE OUTGROWTH 3"/>
    <property type="match status" value="1"/>
</dbReference>
<gene>
    <name evidence="4" type="primary">GPRIN3</name>
</gene>